<reference evidence="5 6" key="1">
    <citation type="journal article" date="2014" name="Gene">
        <title>A comparative genomic analysis of the alkalitolerant soil bacterium Bacillus lehensis G1.</title>
        <authorList>
            <person name="Noor Y.M."/>
            <person name="Samsulrizal N.H."/>
            <person name="Jema'on N.A."/>
            <person name="Low K.O."/>
            <person name="Ramli A.N."/>
            <person name="Alias N.I."/>
            <person name="Damis S.I."/>
            <person name="Fuzi S.F."/>
            <person name="Isa M.N."/>
            <person name="Murad A.M."/>
            <person name="Raih M.F."/>
            <person name="Bakar F.D."/>
            <person name="Najimudin N."/>
            <person name="Mahadi N.M."/>
            <person name="Illias R.M."/>
        </authorList>
    </citation>
    <scope>NUCLEOTIDE SEQUENCE [LARGE SCALE GENOMIC DNA]</scope>
    <source>
        <strain evidence="5 6">G1</strain>
    </source>
</reference>
<keyword evidence="5" id="KW-0808">Transferase</keyword>
<dbReference type="EMBL" id="CP003923">
    <property type="protein sequence ID" value="AIC94465.1"/>
    <property type="molecule type" value="Genomic_DNA"/>
</dbReference>
<evidence type="ECO:0000259" key="2">
    <source>
        <dbReference type="PROSITE" id="PS51094"/>
    </source>
</evidence>
<dbReference type="PROSITE" id="PS51372">
    <property type="entry name" value="PRD_2"/>
    <property type="match status" value="1"/>
</dbReference>
<dbReference type="PROSITE" id="PS51094">
    <property type="entry name" value="PTS_EIIA_TYPE_2"/>
    <property type="match status" value="1"/>
</dbReference>
<dbReference type="eggNOG" id="COG1762">
    <property type="taxonomic scope" value="Bacteria"/>
</dbReference>
<dbReference type="InterPro" id="IPR013011">
    <property type="entry name" value="PTS_EIIB_2"/>
</dbReference>
<evidence type="ECO:0000313" key="6">
    <source>
        <dbReference type="Proteomes" id="UP000027142"/>
    </source>
</evidence>
<evidence type="ECO:0000256" key="1">
    <source>
        <dbReference type="ARBA" id="ARBA00022737"/>
    </source>
</evidence>
<dbReference type="InterPro" id="IPR011608">
    <property type="entry name" value="PRD"/>
</dbReference>
<dbReference type="InterPro" id="IPR016152">
    <property type="entry name" value="PTrfase/Anion_transptr"/>
</dbReference>
<dbReference type="InterPro" id="IPR013196">
    <property type="entry name" value="HTH_11"/>
</dbReference>
<dbReference type="InterPro" id="IPR002178">
    <property type="entry name" value="PTS_EIIA_type-2_dom"/>
</dbReference>
<dbReference type="CDD" id="cd00211">
    <property type="entry name" value="PTS_IIA_fru"/>
    <property type="match status" value="1"/>
</dbReference>
<dbReference type="InterPro" id="IPR036388">
    <property type="entry name" value="WH-like_DNA-bd_sf"/>
</dbReference>
<feature type="domain" description="PTS EIIA type-2" evidence="2">
    <location>
        <begin position="545"/>
        <end position="688"/>
    </location>
</feature>
<dbReference type="Pfam" id="PF00359">
    <property type="entry name" value="PTS_EIIA_2"/>
    <property type="match status" value="1"/>
</dbReference>
<dbReference type="KEGG" id="ble:BleG1_1887"/>
<evidence type="ECO:0000313" key="5">
    <source>
        <dbReference type="EMBL" id="AIC94465.1"/>
    </source>
</evidence>
<dbReference type="AlphaFoldDB" id="A0A060LXH0"/>
<dbReference type="Pfam" id="PF08279">
    <property type="entry name" value="HTH_11"/>
    <property type="match status" value="1"/>
</dbReference>
<dbReference type="InterPro" id="IPR036634">
    <property type="entry name" value="PRD_sf"/>
</dbReference>
<dbReference type="SUPFAM" id="SSF46785">
    <property type="entry name" value="Winged helix' DNA-binding domain"/>
    <property type="match status" value="1"/>
</dbReference>
<dbReference type="PATRIC" id="fig|1246626.3.peg.1885"/>
<dbReference type="InterPro" id="IPR050661">
    <property type="entry name" value="BglG_antiterminators"/>
</dbReference>
<dbReference type="Gene3D" id="1.10.1790.10">
    <property type="entry name" value="PRD domain"/>
    <property type="match status" value="1"/>
</dbReference>
<dbReference type="PROSITE" id="PS51099">
    <property type="entry name" value="PTS_EIIB_TYPE_2"/>
    <property type="match status" value="1"/>
</dbReference>
<dbReference type="Gene3D" id="3.40.930.10">
    <property type="entry name" value="Mannitol-specific EII, Chain A"/>
    <property type="match status" value="1"/>
</dbReference>
<keyword evidence="6" id="KW-1185">Reference proteome</keyword>
<dbReference type="OrthoDB" id="369398at2"/>
<keyword evidence="1" id="KW-0677">Repeat</keyword>
<evidence type="ECO:0000259" key="3">
    <source>
        <dbReference type="PROSITE" id="PS51099"/>
    </source>
</evidence>
<dbReference type="SUPFAM" id="SSF63520">
    <property type="entry name" value="PTS-regulatory domain, PRD"/>
    <property type="match status" value="1"/>
</dbReference>
<dbReference type="SUPFAM" id="SSF55804">
    <property type="entry name" value="Phoshotransferase/anion transport protein"/>
    <property type="match status" value="1"/>
</dbReference>
<dbReference type="GO" id="GO:0006355">
    <property type="term" value="P:regulation of DNA-templated transcription"/>
    <property type="evidence" value="ECO:0007669"/>
    <property type="project" value="InterPro"/>
</dbReference>
<dbReference type="Gene3D" id="1.10.10.10">
    <property type="entry name" value="Winged helix-like DNA-binding domain superfamily/Winged helix DNA-binding domain"/>
    <property type="match status" value="1"/>
</dbReference>
<organism evidence="5 6">
    <name type="scientific">Shouchella lehensis G1</name>
    <dbReference type="NCBI Taxonomy" id="1246626"/>
    <lineage>
        <taxon>Bacteria</taxon>
        <taxon>Bacillati</taxon>
        <taxon>Bacillota</taxon>
        <taxon>Bacilli</taxon>
        <taxon>Bacillales</taxon>
        <taxon>Bacillaceae</taxon>
        <taxon>Shouchella</taxon>
    </lineage>
</organism>
<gene>
    <name evidence="5" type="ORF">BleG1_1887</name>
</gene>
<evidence type="ECO:0000259" key="4">
    <source>
        <dbReference type="PROSITE" id="PS51372"/>
    </source>
</evidence>
<feature type="domain" description="PRD" evidence="4">
    <location>
        <begin position="296"/>
        <end position="403"/>
    </location>
</feature>
<dbReference type="CDD" id="cd05568">
    <property type="entry name" value="PTS_IIB_bgl_like"/>
    <property type="match status" value="1"/>
</dbReference>
<dbReference type="eggNOG" id="COG3711">
    <property type="taxonomic scope" value="Bacteria"/>
</dbReference>
<dbReference type="InterPro" id="IPR036390">
    <property type="entry name" value="WH_DNA-bd_sf"/>
</dbReference>
<dbReference type="GO" id="GO:0008982">
    <property type="term" value="F:protein-N(PI)-phosphohistidine-sugar phosphotransferase activity"/>
    <property type="evidence" value="ECO:0007669"/>
    <property type="project" value="InterPro"/>
</dbReference>
<dbReference type="HOGENOM" id="CLU_013442_1_0_9"/>
<proteinExistence type="predicted"/>
<dbReference type="Pfam" id="PF00874">
    <property type="entry name" value="PRD"/>
    <property type="match status" value="1"/>
</dbReference>
<dbReference type="GO" id="GO:0009401">
    <property type="term" value="P:phosphoenolpyruvate-dependent sugar phosphotransferase system"/>
    <property type="evidence" value="ECO:0007669"/>
    <property type="project" value="InterPro"/>
</dbReference>
<dbReference type="Gene3D" id="3.40.50.2300">
    <property type="match status" value="1"/>
</dbReference>
<dbReference type="Proteomes" id="UP000027142">
    <property type="component" value="Chromosome"/>
</dbReference>
<sequence length="695" mass="80700">MVLDQRRITILSYLHSAKKPIDPAELATRLGVSKRTLYNDFNEIDYWLLENQVHPIKREYRKGISLTSDTKTSLVNLVALKKQWDYRFTQKERQYIIVASVLLQPPNTTAKALMDLIQISRGTLFKDLTAVSQFLHEHHVELLHSKQDGYRIVGADYDVWRVIQKVIFVIADEDFIEVRSLLFNRVEAGITNTELQFQNEIKQLEQALSLTFNEQVAMSLKLTLLFLSNRSFEKLWIEVEEQQVLLHTQAYKVVDQMAERLVHQGFRLFKQPECILFVIRLLSSRVTDIHTRDRQDEQTDVLTLTKEIIERFEYHSGVNFHEKERLYKNLVAHIKPAYYRLKYNEQLNHRYLPLIEHQLKEIYTLTEKALKPLEEYVNRPIPREEVALIAMHFGGWINRKRENRKKAYKAVVVCENGIAASSMLFSQLEVLLPEVEFLTYIPIRLFNKYEKKVDLAFSTTFISESLIPIIYVPAILGDREKAHIFRELQSFLDPERLKQSEFESVLHIIEKNADIRDRQALIHQLEPFFRPTRLRLEVYKPMLHEIVDKSMIQVQPTVSSWQEAITIAAQPLLQNESIVESYIHAMINNVTTNGPYIVIAPSIAMPHARPEEGVNKLGISILKLNEPVSFSNEAKHNAQIIIVLAAIDNETHLKALSQLSELLSEQKNVQDILASTSASQIETILHKENEGGQEQ</sequence>
<dbReference type="PANTHER" id="PTHR30185">
    <property type="entry name" value="CRYPTIC BETA-GLUCOSIDE BGL OPERON ANTITERMINATOR"/>
    <property type="match status" value="1"/>
</dbReference>
<dbReference type="STRING" id="1246626.BleG1_1887"/>
<feature type="domain" description="PTS EIIB type-2" evidence="3">
    <location>
        <begin position="408"/>
        <end position="496"/>
    </location>
</feature>
<dbReference type="RefSeq" id="WP_038479890.1">
    <property type="nucleotide sequence ID" value="NZ_CP003923.1"/>
</dbReference>
<name>A0A060LXH0_9BACI</name>
<dbReference type="PANTHER" id="PTHR30185:SF9">
    <property type="entry name" value="MANNITOL-SPECIFIC PHOSPHOTRANSFERASE ENZYME IIA COMPONENT"/>
    <property type="match status" value="1"/>
</dbReference>
<protein>
    <submittedName>
        <fullName evidence="5">Phosphotransferase enzyme</fullName>
    </submittedName>
</protein>
<accession>A0A060LXH0</accession>